<evidence type="ECO:0000313" key="2">
    <source>
        <dbReference type="Proteomes" id="UP001230649"/>
    </source>
</evidence>
<protein>
    <submittedName>
        <fullName evidence="1">Uncharacterized protein</fullName>
    </submittedName>
</protein>
<dbReference type="EMBL" id="JASBWS010000118">
    <property type="protein sequence ID" value="KAJ9095927.1"/>
    <property type="molecule type" value="Genomic_DNA"/>
</dbReference>
<comment type="caution">
    <text evidence="1">The sequence shown here is derived from an EMBL/GenBank/DDBJ whole genome shotgun (WGS) entry which is preliminary data.</text>
</comment>
<evidence type="ECO:0000313" key="1">
    <source>
        <dbReference type="EMBL" id="KAJ9095927.1"/>
    </source>
</evidence>
<accession>A0ACC2VBH6</accession>
<keyword evidence="2" id="KW-1185">Reference proteome</keyword>
<proteinExistence type="predicted"/>
<name>A0ACC2VBH6_9TREE</name>
<reference evidence="1" key="1">
    <citation type="submission" date="2023-04" db="EMBL/GenBank/DDBJ databases">
        <title>Draft Genome sequencing of Naganishia species isolated from polar environments using Oxford Nanopore Technology.</title>
        <authorList>
            <person name="Leo P."/>
            <person name="Venkateswaran K."/>
        </authorList>
    </citation>
    <scope>NUCLEOTIDE SEQUENCE</scope>
    <source>
        <strain evidence="1">MNA-CCFEE 5262</strain>
    </source>
</reference>
<sequence>MYALNLSLYLAILTHMIRFIQATAEQLEIQKQGIVEAAMIRLLPLVAQHILYSYGPDFEAVGVRLEQLRGLDLPVAPDKLHERQYPIDPLNIPGDHLEQTHRLMHSSFDDLVDHDMEEASSQFDFAIAGHVLQDDTLDRWLAETPDILGSAS</sequence>
<organism evidence="1 2">
    <name type="scientific">Naganishia adeliensis</name>
    <dbReference type="NCBI Taxonomy" id="92952"/>
    <lineage>
        <taxon>Eukaryota</taxon>
        <taxon>Fungi</taxon>
        <taxon>Dikarya</taxon>
        <taxon>Basidiomycota</taxon>
        <taxon>Agaricomycotina</taxon>
        <taxon>Tremellomycetes</taxon>
        <taxon>Filobasidiales</taxon>
        <taxon>Filobasidiaceae</taxon>
        <taxon>Naganishia</taxon>
    </lineage>
</organism>
<dbReference type="Proteomes" id="UP001230649">
    <property type="component" value="Unassembled WGS sequence"/>
</dbReference>
<gene>
    <name evidence="1" type="ORF">QFC20_006528</name>
</gene>